<accession>A0A6L2KIW6</accession>
<dbReference type="AlphaFoldDB" id="A0A6L2KIW6"/>
<reference evidence="1" key="1">
    <citation type="journal article" date="2019" name="Sci. Rep.">
        <title>Draft genome of Tanacetum cinerariifolium, the natural source of mosquito coil.</title>
        <authorList>
            <person name="Yamashiro T."/>
            <person name="Shiraishi A."/>
            <person name="Satake H."/>
            <person name="Nakayama K."/>
        </authorList>
    </citation>
    <scope>NUCLEOTIDE SEQUENCE</scope>
</reference>
<proteinExistence type="predicted"/>
<name>A0A6L2KIW6_TANCI</name>
<sequence length="103" mass="11578">MSTDLLDIDLIKGVNEIRLSIVDSLSARLSGIEDLLSVKHQQAVKGLTECKASESNISRIQVKDIVKELKDYLKTYSSAGMDISWKDVQYQSREVLKHVLELS</sequence>
<organism evidence="1">
    <name type="scientific">Tanacetum cinerariifolium</name>
    <name type="common">Dalmatian daisy</name>
    <name type="synonym">Chrysanthemum cinerariifolium</name>
    <dbReference type="NCBI Taxonomy" id="118510"/>
    <lineage>
        <taxon>Eukaryota</taxon>
        <taxon>Viridiplantae</taxon>
        <taxon>Streptophyta</taxon>
        <taxon>Embryophyta</taxon>
        <taxon>Tracheophyta</taxon>
        <taxon>Spermatophyta</taxon>
        <taxon>Magnoliopsida</taxon>
        <taxon>eudicotyledons</taxon>
        <taxon>Gunneridae</taxon>
        <taxon>Pentapetalae</taxon>
        <taxon>asterids</taxon>
        <taxon>campanulids</taxon>
        <taxon>Asterales</taxon>
        <taxon>Asteraceae</taxon>
        <taxon>Asteroideae</taxon>
        <taxon>Anthemideae</taxon>
        <taxon>Anthemidinae</taxon>
        <taxon>Tanacetum</taxon>
    </lineage>
</organism>
<protein>
    <submittedName>
        <fullName evidence="1">Uncharacterized protein</fullName>
    </submittedName>
</protein>
<evidence type="ECO:0000313" key="1">
    <source>
        <dbReference type="EMBL" id="GEU48869.1"/>
    </source>
</evidence>
<gene>
    <name evidence="1" type="ORF">Tci_020847</name>
</gene>
<comment type="caution">
    <text evidence="1">The sequence shown here is derived from an EMBL/GenBank/DDBJ whole genome shotgun (WGS) entry which is preliminary data.</text>
</comment>
<dbReference type="EMBL" id="BKCJ010002483">
    <property type="protein sequence ID" value="GEU48869.1"/>
    <property type="molecule type" value="Genomic_DNA"/>
</dbReference>